<keyword evidence="2" id="KW-1185">Reference proteome</keyword>
<reference evidence="1" key="1">
    <citation type="submission" date="2018-02" db="EMBL/GenBank/DDBJ databases">
        <authorList>
            <person name="Arnold Z.M."/>
            <person name="Basina A."/>
            <person name="Iyer A.M."/>
            <person name="Stoner T.H."/>
            <person name="Kasturiarachi N.S."/>
            <person name="Pressimone C.A."/>
            <person name="Schiebel J.G."/>
            <person name="Furbee E.C."/>
            <person name="Grubb S.R."/>
            <person name="Warner M.H."/>
            <person name="Montgomery M.T."/>
            <person name="Garlena R.A."/>
            <person name="Russell D.A."/>
            <person name="Pope W.H."/>
            <person name="Jacobs-Sera D."/>
            <person name="Hendrix R.W."/>
            <person name="Hatfull G.F."/>
        </authorList>
    </citation>
    <scope>NUCLEOTIDE SEQUENCE</scope>
</reference>
<name>A0A142KA35_9CAUD</name>
<organism evidence="1 2">
    <name type="scientific">Gordonia phage Schnabeltier</name>
    <dbReference type="NCBI Taxonomy" id="1821561"/>
    <lineage>
        <taxon>Viruses</taxon>
        <taxon>Duplodnaviria</taxon>
        <taxon>Heunggongvirae</taxon>
        <taxon>Uroviricota</taxon>
        <taxon>Caudoviricetes</taxon>
        <taxon>Schnabeltiervirus</taxon>
        <taxon>Schnabeltiervirus schnabeltier</taxon>
    </lineage>
</organism>
<evidence type="ECO:0000313" key="2">
    <source>
        <dbReference type="Proteomes" id="UP000204094"/>
    </source>
</evidence>
<dbReference type="GeneID" id="29124577"/>
<evidence type="ECO:0000313" key="1">
    <source>
        <dbReference type="EMBL" id="AMS02968.1"/>
    </source>
</evidence>
<sequence length="103" mass="10840">MMPAEVADALAAAHPTLTGAALDELAQNVDRACAAHVLYELTGGREGFRPDGFRASLYVAMSKASPDHMARIVAAFPDESLAYSVAHFVKGGRDAIRAAARRG</sequence>
<gene>
    <name evidence="1" type="primary">47</name>
    <name evidence="1" type="ORF">SEA_SCHNABELTIER_47</name>
</gene>
<dbReference type="OrthoDB" id="25086at10239"/>
<proteinExistence type="predicted"/>
<dbReference type="KEGG" id="vg:29124577"/>
<protein>
    <submittedName>
        <fullName evidence="1">Uncharacterized protein</fullName>
    </submittedName>
</protein>
<accession>A0A142KA35</accession>
<dbReference type="Proteomes" id="UP000204094">
    <property type="component" value="Segment"/>
</dbReference>
<dbReference type="RefSeq" id="YP_009303430.1">
    <property type="nucleotide sequence ID" value="NC_031255.2"/>
</dbReference>
<dbReference type="EMBL" id="KU963252">
    <property type="protein sequence ID" value="AMS02968.1"/>
    <property type="molecule type" value="Genomic_DNA"/>
</dbReference>